<proteinExistence type="predicted"/>
<organism evidence="7 8">
    <name type="scientific">Lithospermum erythrorhizon</name>
    <name type="common">Purple gromwell</name>
    <name type="synonym">Lithospermum officinale var. erythrorhizon</name>
    <dbReference type="NCBI Taxonomy" id="34254"/>
    <lineage>
        <taxon>Eukaryota</taxon>
        <taxon>Viridiplantae</taxon>
        <taxon>Streptophyta</taxon>
        <taxon>Embryophyta</taxon>
        <taxon>Tracheophyta</taxon>
        <taxon>Spermatophyta</taxon>
        <taxon>Magnoliopsida</taxon>
        <taxon>eudicotyledons</taxon>
        <taxon>Gunneridae</taxon>
        <taxon>Pentapetalae</taxon>
        <taxon>asterids</taxon>
        <taxon>lamiids</taxon>
        <taxon>Boraginales</taxon>
        <taxon>Boraginaceae</taxon>
        <taxon>Boraginoideae</taxon>
        <taxon>Lithospermeae</taxon>
        <taxon>Lithospermum</taxon>
    </lineage>
</organism>
<comment type="caution">
    <text evidence="7">The sequence shown here is derived from an EMBL/GenBank/DDBJ whole genome shotgun (WGS) entry which is preliminary data.</text>
</comment>
<evidence type="ECO:0000256" key="2">
    <source>
        <dbReference type="ARBA" id="ARBA00022771"/>
    </source>
</evidence>
<gene>
    <name evidence="7" type="ORF">LIER_07344</name>
</gene>
<keyword evidence="8" id="KW-1185">Reference proteome</keyword>
<dbReference type="Pfam" id="PF02176">
    <property type="entry name" value="zf-TRAF"/>
    <property type="match status" value="1"/>
</dbReference>
<name>A0AAV3PBL5_LITER</name>
<feature type="compositionally biased region" description="Basic and acidic residues" evidence="5">
    <location>
        <begin position="404"/>
        <end position="418"/>
    </location>
</feature>
<feature type="compositionally biased region" description="Basic and acidic residues" evidence="5">
    <location>
        <begin position="503"/>
        <end position="527"/>
    </location>
</feature>
<dbReference type="PROSITE" id="PS50145">
    <property type="entry name" value="ZF_TRAF"/>
    <property type="match status" value="1"/>
</dbReference>
<evidence type="ECO:0000256" key="3">
    <source>
        <dbReference type="ARBA" id="ARBA00022833"/>
    </source>
</evidence>
<feature type="domain" description="TRAF-type" evidence="6">
    <location>
        <begin position="237"/>
        <end position="288"/>
    </location>
</feature>
<evidence type="ECO:0000313" key="7">
    <source>
        <dbReference type="EMBL" id="GAA0147710.1"/>
    </source>
</evidence>
<evidence type="ECO:0000256" key="5">
    <source>
        <dbReference type="SAM" id="MobiDB-lite"/>
    </source>
</evidence>
<dbReference type="PANTHER" id="PTHR10131:SF161">
    <property type="entry name" value="F26K24.24 PROTEIN"/>
    <property type="match status" value="1"/>
</dbReference>
<evidence type="ECO:0000313" key="8">
    <source>
        <dbReference type="Proteomes" id="UP001454036"/>
    </source>
</evidence>
<dbReference type="SUPFAM" id="SSF49599">
    <property type="entry name" value="TRAF domain-like"/>
    <property type="match status" value="1"/>
</dbReference>
<dbReference type="Gene3D" id="3.30.40.10">
    <property type="entry name" value="Zinc/RING finger domain, C3HC4 (zinc finger)"/>
    <property type="match status" value="1"/>
</dbReference>
<evidence type="ECO:0000256" key="4">
    <source>
        <dbReference type="PROSITE-ProRule" id="PRU00207"/>
    </source>
</evidence>
<dbReference type="AlphaFoldDB" id="A0AAV3PBL5"/>
<keyword evidence="1 4" id="KW-0479">Metal-binding</keyword>
<feature type="region of interest" description="Disordered" evidence="5">
    <location>
        <begin position="356"/>
        <end position="557"/>
    </location>
</feature>
<feature type="compositionally biased region" description="Basic and acidic residues" evidence="5">
    <location>
        <begin position="470"/>
        <end position="492"/>
    </location>
</feature>
<dbReference type="GO" id="GO:0008270">
    <property type="term" value="F:zinc ion binding"/>
    <property type="evidence" value="ECO:0007669"/>
    <property type="project" value="UniProtKB-KW"/>
</dbReference>
<keyword evidence="2 4" id="KW-0863">Zinc-finger</keyword>
<protein>
    <submittedName>
        <fullName evidence="7">Scaffold/adaptor protein</fullName>
    </submittedName>
</protein>
<accession>A0AAV3PBL5</accession>
<dbReference type="EMBL" id="BAABME010001124">
    <property type="protein sequence ID" value="GAA0147710.1"/>
    <property type="molecule type" value="Genomic_DNA"/>
</dbReference>
<evidence type="ECO:0000256" key="1">
    <source>
        <dbReference type="ARBA" id="ARBA00022723"/>
    </source>
</evidence>
<dbReference type="Proteomes" id="UP001454036">
    <property type="component" value="Unassembled WGS sequence"/>
</dbReference>
<dbReference type="PANTHER" id="PTHR10131">
    <property type="entry name" value="TNF RECEPTOR ASSOCIATED FACTOR"/>
    <property type="match status" value="1"/>
</dbReference>
<dbReference type="InterPro" id="IPR001293">
    <property type="entry name" value="Znf_TRAF"/>
</dbReference>
<feature type="compositionally biased region" description="Polar residues" evidence="5">
    <location>
        <begin position="393"/>
        <end position="403"/>
    </location>
</feature>
<feature type="compositionally biased region" description="Acidic residues" evidence="5">
    <location>
        <begin position="362"/>
        <end position="372"/>
    </location>
</feature>
<evidence type="ECO:0000259" key="6">
    <source>
        <dbReference type="PROSITE" id="PS50145"/>
    </source>
</evidence>
<feature type="compositionally biased region" description="Basic and acidic residues" evidence="5">
    <location>
        <begin position="442"/>
        <end position="459"/>
    </location>
</feature>
<sequence>MIFNGGTILNHMDPPVNGINRMDPPASGDEIKPKKIEEANDGGPLFHCDLLDSEVVYEIAQALLPGLASACVDNTTGDFLRSSESVAVDIRREMVDYLFKRSETFVAESVVLEGVADTDVSDNPFDIISNFIDDFAASKRNFLSKVSGWILSDRREDRIDDFIQGMELGAFWLIGRRETVARTLLKNVDFKNAFHCDMKFKASEGLKEHRSRCSFRNIICTHEGCDSRFSACHVEQHESVCPFKILPCEQKCPERIMRREMDRHCITVCKMKLVNCPFYSVGCQSTIPQCKMDEHYLDNVQSHILHVLRISHKGVSEDRLKKRLEEIEKISSPDNLASLRNARSLANAVKNYERNLGPIEESNVDPEPDVEDGNSKDKKETTSSSSSEDNLILPNNNGEVQKSTNKEPEPKETPEKNDSVGSLASEREVATKSPLQEYLNKSPDEKEKVVDSPASEREVASQSSSGEDDLDKKSLNKEKEKYENTYLGKEENAVTQSQQESTESLKELRESATETPKRIDHPTEEHIQSTSWSDESTLPVKRDGIAKSPTGMEEQRA</sequence>
<feature type="compositionally biased region" description="Polar residues" evidence="5">
    <location>
        <begin position="493"/>
        <end position="502"/>
    </location>
</feature>
<dbReference type="InterPro" id="IPR013083">
    <property type="entry name" value="Znf_RING/FYVE/PHD"/>
</dbReference>
<reference evidence="7 8" key="1">
    <citation type="submission" date="2024-01" db="EMBL/GenBank/DDBJ databases">
        <title>The complete chloroplast genome sequence of Lithospermum erythrorhizon: insights into the phylogenetic relationship among Boraginaceae species and the maternal lineages of purple gromwells.</title>
        <authorList>
            <person name="Okada T."/>
            <person name="Watanabe K."/>
        </authorList>
    </citation>
    <scope>NUCLEOTIDE SEQUENCE [LARGE SCALE GENOMIC DNA]</scope>
</reference>
<keyword evidence="3 4" id="KW-0862">Zinc</keyword>
<feature type="zinc finger region" description="TRAF-type" evidence="4">
    <location>
        <begin position="237"/>
        <end position="288"/>
    </location>
</feature>